<protein>
    <submittedName>
        <fullName evidence="1">Uncharacterized protein</fullName>
    </submittedName>
</protein>
<organism evidence="1 2">
    <name type="scientific">Dichomitus squalens</name>
    <dbReference type="NCBI Taxonomy" id="114155"/>
    <lineage>
        <taxon>Eukaryota</taxon>
        <taxon>Fungi</taxon>
        <taxon>Dikarya</taxon>
        <taxon>Basidiomycota</taxon>
        <taxon>Agaricomycotina</taxon>
        <taxon>Agaricomycetes</taxon>
        <taxon>Polyporales</taxon>
        <taxon>Polyporaceae</taxon>
        <taxon>Dichomitus</taxon>
    </lineage>
</organism>
<gene>
    <name evidence="1" type="ORF">BD310DRAFT_913487</name>
</gene>
<sequence length="127" mass="14287">MPPRHVLPGKAKELRNALYDVNKCAPSYDDKMRVLEAIRESIPHVGWYDKKRHLTWCSGKEHASLRKDARLKHTLVDTSSHAEHVRGWLASQPDPPYSLIKSWAAHAGVTPAAIVDVIMIVESSQTD</sequence>
<evidence type="ECO:0000313" key="2">
    <source>
        <dbReference type="Proteomes" id="UP000292082"/>
    </source>
</evidence>
<keyword evidence="2" id="KW-1185">Reference proteome</keyword>
<dbReference type="AlphaFoldDB" id="A0A4Q9QB35"/>
<dbReference type="Proteomes" id="UP000292082">
    <property type="component" value="Unassembled WGS sequence"/>
</dbReference>
<feature type="non-terminal residue" evidence="1">
    <location>
        <position position="127"/>
    </location>
</feature>
<accession>A0A4Q9QB35</accession>
<name>A0A4Q9QB35_9APHY</name>
<proteinExistence type="predicted"/>
<reference evidence="1 2" key="1">
    <citation type="submission" date="2019-01" db="EMBL/GenBank/DDBJ databases">
        <title>Draft genome sequences of three monokaryotic isolates of the white-rot basidiomycete fungus Dichomitus squalens.</title>
        <authorList>
            <consortium name="DOE Joint Genome Institute"/>
            <person name="Lopez S.C."/>
            <person name="Andreopoulos B."/>
            <person name="Pangilinan J."/>
            <person name="Lipzen A."/>
            <person name="Riley R."/>
            <person name="Ahrendt S."/>
            <person name="Ng V."/>
            <person name="Barry K."/>
            <person name="Daum C."/>
            <person name="Grigoriev I.V."/>
            <person name="Hilden K.S."/>
            <person name="Makela M.R."/>
            <person name="de Vries R.P."/>
        </authorList>
    </citation>
    <scope>NUCLEOTIDE SEQUENCE [LARGE SCALE GENOMIC DNA]</scope>
    <source>
        <strain evidence="1 2">CBS 464.89</strain>
    </source>
</reference>
<dbReference type="EMBL" id="ML145085">
    <property type="protein sequence ID" value="TBU64839.1"/>
    <property type="molecule type" value="Genomic_DNA"/>
</dbReference>
<evidence type="ECO:0000313" key="1">
    <source>
        <dbReference type="EMBL" id="TBU64839.1"/>
    </source>
</evidence>